<dbReference type="InterPro" id="IPR007858">
    <property type="entry name" value="Dpy-30_motif"/>
</dbReference>
<dbReference type="EMBL" id="HACM01000010">
    <property type="protein sequence ID" value="CRZ00452.1"/>
    <property type="molecule type" value="Transcribed_RNA"/>
</dbReference>
<sequence>MDAEYLKKNVGVVLSDGLASVLLNNPEDPVDYLSQYLLKYVDNQKRSEGQIQNRSKIAARELVVKCEQAQRNEKIEATAITRANILIADQRFADSADSCSTILQLLSLFANHFCQRLEATGVGPFVYNALEFTMTEEAIRFISGWSKTLTTGSAFAISVPAMGTNSWSVSCYRHRPLHSTCLKT</sequence>
<proteinExistence type="predicted"/>
<protein>
    <recommendedName>
        <fullName evidence="2">RIIa domain-containing protein</fullName>
    </recommendedName>
</protein>
<reference evidence="1" key="1">
    <citation type="submission" date="2015-04" db="EMBL/GenBank/DDBJ databases">
        <title>The genome sequence of the plant pathogenic Rhizarian Plasmodiophora brassicae reveals insights in its biotrophic life cycle and the origin of chitin synthesis.</title>
        <authorList>
            <person name="Schwelm A."/>
            <person name="Fogelqvist J."/>
            <person name="Knaust A."/>
            <person name="Julke S."/>
            <person name="Lilja T."/>
            <person name="Dhandapani V."/>
            <person name="Bonilla-Rosso G."/>
            <person name="Karlsson M."/>
            <person name="Shevchenko A."/>
            <person name="Choi S.R."/>
            <person name="Kim H.G."/>
            <person name="Park J.Y."/>
            <person name="Lim Y.P."/>
            <person name="Ludwig-Muller J."/>
            <person name="Dixelius C."/>
        </authorList>
    </citation>
    <scope>NUCLEOTIDE SEQUENCE</scope>
    <source>
        <tissue evidence="1">Potato root galls</tissue>
    </source>
</reference>
<dbReference type="AlphaFoldDB" id="A0A0H5QFV1"/>
<dbReference type="Pfam" id="PF05186">
    <property type="entry name" value="Dpy-30"/>
    <property type="match status" value="1"/>
</dbReference>
<dbReference type="Gene3D" id="1.20.890.10">
    <property type="entry name" value="cAMP-dependent protein kinase regulatory subunit, dimerization-anchoring domain"/>
    <property type="match status" value="1"/>
</dbReference>
<name>A0A0H5QFV1_9EUKA</name>
<evidence type="ECO:0008006" key="2">
    <source>
        <dbReference type="Google" id="ProtNLM"/>
    </source>
</evidence>
<accession>A0A0H5QFV1</accession>
<evidence type="ECO:0000313" key="1">
    <source>
        <dbReference type="EMBL" id="CRZ00452.1"/>
    </source>
</evidence>
<organism evidence="1">
    <name type="scientific">Spongospora subterranea</name>
    <dbReference type="NCBI Taxonomy" id="70186"/>
    <lineage>
        <taxon>Eukaryota</taxon>
        <taxon>Sar</taxon>
        <taxon>Rhizaria</taxon>
        <taxon>Endomyxa</taxon>
        <taxon>Phytomyxea</taxon>
        <taxon>Plasmodiophorida</taxon>
        <taxon>Plasmodiophoridae</taxon>
        <taxon>Spongospora</taxon>
    </lineage>
</organism>